<gene>
    <name evidence="1" type="ORF">Q8A70_04195</name>
</gene>
<keyword evidence="2" id="KW-1185">Reference proteome</keyword>
<dbReference type="EMBL" id="JAUYVI010000002">
    <property type="protein sequence ID" value="MDQ7246848.1"/>
    <property type="molecule type" value="Genomic_DNA"/>
</dbReference>
<reference evidence="2" key="1">
    <citation type="submission" date="2023-08" db="EMBL/GenBank/DDBJ databases">
        <title>Rhodospirillaceae gen. nov., a novel taxon isolated from the Yangtze River Yuezi River estuary sludge.</title>
        <authorList>
            <person name="Ruan L."/>
        </authorList>
    </citation>
    <scope>NUCLEOTIDE SEQUENCE [LARGE SCALE GENOMIC DNA]</scope>
    <source>
        <strain evidence="2">R-7</strain>
    </source>
</reference>
<evidence type="ECO:0000313" key="1">
    <source>
        <dbReference type="EMBL" id="MDQ7246848.1"/>
    </source>
</evidence>
<dbReference type="Pfam" id="PF07310">
    <property type="entry name" value="PAS_5"/>
    <property type="match status" value="1"/>
</dbReference>
<accession>A0ABU0YJE2</accession>
<name>A0ABU0YJE2_9PROT</name>
<sequence length="225" mass="25402">MLTALIAPPSGAPGTFRPLRAIGIPVSYHDGDGERLGVSPEQPGLRSSSISRRLPDLGAERSFGNDVIISPSECTSSRVRGLYDYWTRIRGDRLMPRRQDIDPVDIWSLLPYLHLSEWHSKPDGVFFRIAGTELVATAGQEFRGRWLHEITPNEPDLEQVMNLYYRVIATRVPIFGRTDSSTLRLGVEFFEWVLCPLSDDGKTVTHFFGLEDYVSTRRYLGGYAQ</sequence>
<dbReference type="InterPro" id="IPR009922">
    <property type="entry name" value="DUF1457"/>
</dbReference>
<dbReference type="RefSeq" id="WP_379955048.1">
    <property type="nucleotide sequence ID" value="NZ_JAUYVI010000002.1"/>
</dbReference>
<protein>
    <submittedName>
        <fullName evidence="1">PAS domain-containing protein</fullName>
    </submittedName>
</protein>
<proteinExistence type="predicted"/>
<organism evidence="1 2">
    <name type="scientific">Dongia sedimenti</name>
    <dbReference type="NCBI Taxonomy" id="3064282"/>
    <lineage>
        <taxon>Bacteria</taxon>
        <taxon>Pseudomonadati</taxon>
        <taxon>Pseudomonadota</taxon>
        <taxon>Alphaproteobacteria</taxon>
        <taxon>Rhodospirillales</taxon>
        <taxon>Dongiaceae</taxon>
        <taxon>Dongia</taxon>
    </lineage>
</organism>
<comment type="caution">
    <text evidence="1">The sequence shown here is derived from an EMBL/GenBank/DDBJ whole genome shotgun (WGS) entry which is preliminary data.</text>
</comment>
<evidence type="ECO:0000313" key="2">
    <source>
        <dbReference type="Proteomes" id="UP001230156"/>
    </source>
</evidence>
<dbReference type="Proteomes" id="UP001230156">
    <property type="component" value="Unassembled WGS sequence"/>
</dbReference>